<reference evidence="5" key="1">
    <citation type="journal article" date="2023" name="Mar. Drugs">
        <title>Gemmata algarum, a Novel Planctomycete Isolated from an Algal Mat, Displays Antimicrobial Activity.</title>
        <authorList>
            <person name="Kumar G."/>
            <person name="Kallscheuer N."/>
            <person name="Kashif M."/>
            <person name="Ahamad S."/>
            <person name="Jagadeeshwari U."/>
            <person name="Pannikurungottu S."/>
            <person name="Haufschild T."/>
            <person name="Kabuu M."/>
            <person name="Sasikala C."/>
            <person name="Jogler C."/>
            <person name="Ramana C."/>
        </authorList>
    </citation>
    <scope>NUCLEOTIDE SEQUENCE [LARGE SCALE GENOMIC DNA]</scope>
    <source>
        <strain evidence="5">JC673</strain>
    </source>
</reference>
<keyword evidence="2" id="KW-1133">Transmembrane helix</keyword>
<feature type="transmembrane region" description="Helical" evidence="2">
    <location>
        <begin position="338"/>
        <end position="359"/>
    </location>
</feature>
<evidence type="ECO:0000256" key="1">
    <source>
        <dbReference type="SAM" id="MobiDB-lite"/>
    </source>
</evidence>
<evidence type="ECO:0000256" key="2">
    <source>
        <dbReference type="SAM" id="Phobius"/>
    </source>
</evidence>
<protein>
    <recommendedName>
        <fullName evidence="6">Tetratricopeptide repeat protein</fullName>
    </recommendedName>
</protein>
<comment type="caution">
    <text evidence="4">The sequence shown here is derived from an EMBL/GenBank/DDBJ whole genome shotgun (WGS) entry which is preliminary data.</text>
</comment>
<accession>A0ABU5ET15</accession>
<keyword evidence="2" id="KW-0472">Membrane</keyword>
<evidence type="ECO:0008006" key="6">
    <source>
        <dbReference type="Google" id="ProtNLM"/>
    </source>
</evidence>
<evidence type="ECO:0000313" key="4">
    <source>
        <dbReference type="EMBL" id="MDY3558472.1"/>
    </source>
</evidence>
<feature type="signal peptide" evidence="3">
    <location>
        <begin position="1"/>
        <end position="24"/>
    </location>
</feature>
<organism evidence="4 5">
    <name type="scientific">Gemmata algarum</name>
    <dbReference type="NCBI Taxonomy" id="2975278"/>
    <lineage>
        <taxon>Bacteria</taxon>
        <taxon>Pseudomonadati</taxon>
        <taxon>Planctomycetota</taxon>
        <taxon>Planctomycetia</taxon>
        <taxon>Gemmatales</taxon>
        <taxon>Gemmataceae</taxon>
        <taxon>Gemmata</taxon>
    </lineage>
</organism>
<keyword evidence="5" id="KW-1185">Reference proteome</keyword>
<keyword evidence="2" id="KW-0812">Transmembrane</keyword>
<dbReference type="EMBL" id="JAXBLV010000034">
    <property type="protein sequence ID" value="MDY3558472.1"/>
    <property type="molecule type" value="Genomic_DNA"/>
</dbReference>
<feature type="region of interest" description="Disordered" evidence="1">
    <location>
        <begin position="309"/>
        <end position="329"/>
    </location>
</feature>
<proteinExistence type="predicted"/>
<sequence>MRRYGGVAVLVVLASLLTRPAARAALHHPDEPMAVPVSAQGVPEPLPFSEFARRRLVLMNAGNPDWPLERPNPNDPQKMVRSDRGVLKDRIDRRLKVPQRTQEENVALAVDLLRFRKADDADGTLVGRQRQGYLGNVTLAHIAAAQPSPSDPKVLDWARAYNLLTIANEETPPKSLPGLTAQQLAWQLKLNNGVLLKLFRLRMEEARSRPTPENELPDAIFPVNFAQVADGALVPAERAKLPPDALATVQQLVLWFPHDTRLYWLLAEVYAARGEFAAAERIMNECVSSLAYSNRKVLMAHREAVVKAAKEKGPTNPEELLPAASDAPATDPPPEVPFTLGAVWVYFGVVGLVALFALVRKLTKKPPTNNRPRVG</sequence>
<gene>
    <name evidence="4" type="ORF">R5W23_005590</name>
</gene>
<feature type="chain" id="PRO_5045648792" description="Tetratricopeptide repeat protein" evidence="3">
    <location>
        <begin position="25"/>
        <end position="375"/>
    </location>
</feature>
<name>A0ABU5ET15_9BACT</name>
<evidence type="ECO:0000313" key="5">
    <source>
        <dbReference type="Proteomes" id="UP001272242"/>
    </source>
</evidence>
<dbReference type="RefSeq" id="WP_320685385.1">
    <property type="nucleotide sequence ID" value="NZ_JAXBLV010000034.1"/>
</dbReference>
<evidence type="ECO:0000256" key="3">
    <source>
        <dbReference type="SAM" id="SignalP"/>
    </source>
</evidence>
<keyword evidence="3" id="KW-0732">Signal</keyword>
<dbReference type="Proteomes" id="UP001272242">
    <property type="component" value="Unassembled WGS sequence"/>
</dbReference>